<evidence type="ECO:0000256" key="2">
    <source>
        <dbReference type="ARBA" id="ARBA00022741"/>
    </source>
</evidence>
<dbReference type="GO" id="GO:0005524">
    <property type="term" value="F:ATP binding"/>
    <property type="evidence" value="ECO:0007669"/>
    <property type="project" value="UniProtKB-KW"/>
</dbReference>
<dbReference type="GO" id="GO:0016887">
    <property type="term" value="F:ATP hydrolysis activity"/>
    <property type="evidence" value="ECO:0007669"/>
    <property type="project" value="InterPro"/>
</dbReference>
<keyword evidence="2" id="KW-0547">Nucleotide-binding</keyword>
<reference evidence="5 6" key="1">
    <citation type="submission" date="2017-11" db="EMBL/GenBank/DDBJ databases">
        <title>Infants hospitalized years apart are colonized by the same room-sourced microbial strains.</title>
        <authorList>
            <person name="Brooks B."/>
            <person name="Olm M.R."/>
            <person name="Firek B.A."/>
            <person name="Baker R."/>
            <person name="Thomas B.C."/>
            <person name="Morowitz M.J."/>
            <person name="Banfield J.F."/>
        </authorList>
    </citation>
    <scope>NUCLEOTIDE SEQUENCE [LARGE SCALE GENOMIC DNA]</scope>
    <source>
        <strain evidence="5">S2_009_000_R2_76</strain>
    </source>
</reference>
<gene>
    <name evidence="5" type="ORF">DI598_14480</name>
</gene>
<sequence length="232" mass="26370">MITINNLAKIYRENIVVDIPQLSIHKGEIIGLVGNNGAGKTTLFRLILDLIRADRGTVIFKENIVAEQSETWKSFVSAYIDDSFLIGYLTPEEYFYFVGKLNNLSNADVDEFLKKYEQFFDGSILNSGKYLRDLSKGNQFKVGIAGCLLQKPEVLVLDEPFANLDPTSQLRLIQLIQKEKEENHTTILVSSHDLNHVTEACDRILLMEKGKIIQDIYNSSDTLLELKSYFQV</sequence>
<evidence type="ECO:0000313" key="5">
    <source>
        <dbReference type="EMBL" id="PZP44466.1"/>
    </source>
</evidence>
<evidence type="ECO:0000256" key="1">
    <source>
        <dbReference type="ARBA" id="ARBA00022448"/>
    </source>
</evidence>
<accession>A0A2W5GFK3</accession>
<dbReference type="InterPro" id="IPR003439">
    <property type="entry name" value="ABC_transporter-like_ATP-bd"/>
</dbReference>
<dbReference type="PANTHER" id="PTHR42939:SF1">
    <property type="entry name" value="ABC TRANSPORTER ATP-BINDING PROTEIN ALBC-RELATED"/>
    <property type="match status" value="1"/>
</dbReference>
<protein>
    <submittedName>
        <fullName evidence="5">ATP-binding protein</fullName>
    </submittedName>
</protein>
<dbReference type="Gene3D" id="3.40.50.300">
    <property type="entry name" value="P-loop containing nucleotide triphosphate hydrolases"/>
    <property type="match status" value="1"/>
</dbReference>
<dbReference type="InterPro" id="IPR003593">
    <property type="entry name" value="AAA+_ATPase"/>
</dbReference>
<dbReference type="EMBL" id="QFOI01000315">
    <property type="protein sequence ID" value="PZP44466.1"/>
    <property type="molecule type" value="Genomic_DNA"/>
</dbReference>
<dbReference type="CDD" id="cd03230">
    <property type="entry name" value="ABC_DR_subfamily_A"/>
    <property type="match status" value="1"/>
</dbReference>
<proteinExistence type="predicted"/>
<dbReference type="InterPro" id="IPR027417">
    <property type="entry name" value="P-loop_NTPase"/>
</dbReference>
<dbReference type="Proteomes" id="UP000249645">
    <property type="component" value="Unassembled WGS sequence"/>
</dbReference>
<dbReference type="Pfam" id="PF00005">
    <property type="entry name" value="ABC_tran"/>
    <property type="match status" value="1"/>
</dbReference>
<dbReference type="SMART" id="SM00382">
    <property type="entry name" value="AAA"/>
    <property type="match status" value="1"/>
</dbReference>
<evidence type="ECO:0000313" key="6">
    <source>
        <dbReference type="Proteomes" id="UP000249645"/>
    </source>
</evidence>
<keyword evidence="3 5" id="KW-0067">ATP-binding</keyword>
<keyword evidence="1" id="KW-0813">Transport</keyword>
<comment type="caution">
    <text evidence="5">The sequence shown here is derived from an EMBL/GenBank/DDBJ whole genome shotgun (WGS) entry which is preliminary data.</text>
</comment>
<dbReference type="SUPFAM" id="SSF52540">
    <property type="entry name" value="P-loop containing nucleoside triphosphate hydrolases"/>
    <property type="match status" value="1"/>
</dbReference>
<dbReference type="PROSITE" id="PS50893">
    <property type="entry name" value="ABC_TRANSPORTER_2"/>
    <property type="match status" value="1"/>
</dbReference>
<name>A0A2W5GFK3_9SPHI</name>
<feature type="domain" description="ABC transporter" evidence="4">
    <location>
        <begin position="2"/>
        <end position="229"/>
    </location>
</feature>
<dbReference type="AlphaFoldDB" id="A0A2W5GFK3"/>
<dbReference type="PANTHER" id="PTHR42939">
    <property type="entry name" value="ABC TRANSPORTER ATP-BINDING PROTEIN ALBC-RELATED"/>
    <property type="match status" value="1"/>
</dbReference>
<evidence type="ECO:0000256" key="3">
    <source>
        <dbReference type="ARBA" id="ARBA00022840"/>
    </source>
</evidence>
<organism evidence="5 6">
    <name type="scientific">Pseudopedobacter saltans</name>
    <dbReference type="NCBI Taxonomy" id="151895"/>
    <lineage>
        <taxon>Bacteria</taxon>
        <taxon>Pseudomonadati</taxon>
        <taxon>Bacteroidota</taxon>
        <taxon>Sphingobacteriia</taxon>
        <taxon>Sphingobacteriales</taxon>
        <taxon>Sphingobacteriaceae</taxon>
        <taxon>Pseudopedobacter</taxon>
    </lineage>
</organism>
<evidence type="ECO:0000259" key="4">
    <source>
        <dbReference type="PROSITE" id="PS50893"/>
    </source>
</evidence>
<dbReference type="InterPro" id="IPR051782">
    <property type="entry name" value="ABC_Transporter_VariousFunc"/>
</dbReference>